<protein>
    <submittedName>
        <fullName evidence="10">Glycosyltransferase</fullName>
    </submittedName>
</protein>
<dbReference type="PANTHER" id="PTHR12726">
    <property type="entry name" value="CERAMIDE GLUCOSYLTRANSFERASE"/>
    <property type="match status" value="1"/>
</dbReference>
<reference evidence="10 11" key="1">
    <citation type="submission" date="2019-12" db="EMBL/GenBank/DDBJ databases">
        <title>Shinella granuli gen. nov., sp. nov., and proposal of the reclassification of Zoogloea ramigera ATCC 19623 as Shinella zoogloeoides sp. nov.</title>
        <authorList>
            <person name="Gao J."/>
        </authorList>
    </citation>
    <scope>NUCLEOTIDE SEQUENCE [LARGE SCALE GENOMIC DNA]</scope>
    <source>
        <strain evidence="10 11">DSM 287</strain>
    </source>
</reference>
<dbReference type="GO" id="GO:0008120">
    <property type="term" value="F:ceramide glucosyltransferase activity"/>
    <property type="evidence" value="ECO:0007669"/>
    <property type="project" value="TreeGrafter"/>
</dbReference>
<dbReference type="Gene3D" id="3.90.550.10">
    <property type="entry name" value="Spore Coat Polysaccharide Biosynthesis Protein SpsA, Chain A"/>
    <property type="match status" value="1"/>
</dbReference>
<evidence type="ECO:0000256" key="2">
    <source>
        <dbReference type="ARBA" id="ARBA00004760"/>
    </source>
</evidence>
<dbReference type="RefSeq" id="WP_160784154.1">
    <property type="nucleotide sequence ID" value="NZ_CP086610.1"/>
</dbReference>
<dbReference type="InterPro" id="IPR029044">
    <property type="entry name" value="Nucleotide-diphossugar_trans"/>
</dbReference>
<evidence type="ECO:0000313" key="11">
    <source>
        <dbReference type="Proteomes" id="UP000440304"/>
    </source>
</evidence>
<evidence type="ECO:0000256" key="7">
    <source>
        <dbReference type="ARBA" id="ARBA00022989"/>
    </source>
</evidence>
<evidence type="ECO:0000256" key="8">
    <source>
        <dbReference type="ARBA" id="ARBA00023136"/>
    </source>
</evidence>
<comment type="pathway">
    <text evidence="3">Sphingolipid metabolism.</text>
</comment>
<dbReference type="CDD" id="cd02520">
    <property type="entry name" value="Glucosylceramide_synthase"/>
    <property type="match status" value="1"/>
</dbReference>
<keyword evidence="6 9" id="KW-0812">Transmembrane</keyword>
<keyword evidence="7 9" id="KW-1133">Transmembrane helix</keyword>
<dbReference type="GO" id="GO:0006679">
    <property type="term" value="P:glucosylceramide biosynthetic process"/>
    <property type="evidence" value="ECO:0007669"/>
    <property type="project" value="TreeGrafter"/>
</dbReference>
<evidence type="ECO:0000256" key="5">
    <source>
        <dbReference type="ARBA" id="ARBA00022679"/>
    </source>
</evidence>
<sequence>MDMAQALALASGALVAINLASILVAGKRLKPAGAPPPRIDGKPPVSIVIPVRGIERFSDETLARAFRLDWPRYELLFCVAHGNDPIVALIEKTAAAHPHVEARILVGDDRIGANPKLNNCVKGWQAARHAWVILADSNVSMPTDYIQHLMADWRGDSGLVCSTPLGSRPEGFWAEVECMFLNTQQARWQYAGEALGLGFAQGKSMLWAKPMLDANGGIHALNAEIAEDAASTKLVNRIGLKVHLVSSPFEQPLGRRTGREIWSRQCRWSRLRRVTFPHFFAPEILLGVLPPLLLALAAAALAGTSLPLAALLVLAGIYLPEAALARAKGWRLSLLSLPALIVRDFLLPAIWLRAWLGGTIDWRGNTMTIGTAACELKEAAAGP</sequence>
<dbReference type="PANTHER" id="PTHR12726:SF0">
    <property type="entry name" value="CERAMIDE GLUCOSYLTRANSFERASE"/>
    <property type="match status" value="1"/>
</dbReference>
<dbReference type="EMBL" id="WUML01000001">
    <property type="protein sequence ID" value="MXN98671.1"/>
    <property type="molecule type" value="Genomic_DNA"/>
</dbReference>
<name>A0A6N8T5U9_SHIZO</name>
<dbReference type="Pfam" id="PF13506">
    <property type="entry name" value="Glyco_transf_21"/>
    <property type="match status" value="1"/>
</dbReference>
<proteinExistence type="predicted"/>
<keyword evidence="5 10" id="KW-0808">Transferase</keyword>
<evidence type="ECO:0000256" key="6">
    <source>
        <dbReference type="ARBA" id="ARBA00022692"/>
    </source>
</evidence>
<dbReference type="Proteomes" id="UP000440304">
    <property type="component" value="Unassembled WGS sequence"/>
</dbReference>
<feature type="transmembrane region" description="Helical" evidence="9">
    <location>
        <begin position="292"/>
        <end position="320"/>
    </location>
</feature>
<keyword evidence="8 9" id="KW-0472">Membrane</keyword>
<organism evidence="10 11">
    <name type="scientific">Shinella zoogloeoides</name>
    <name type="common">Crabtreella saccharophila</name>
    <dbReference type="NCBI Taxonomy" id="352475"/>
    <lineage>
        <taxon>Bacteria</taxon>
        <taxon>Pseudomonadati</taxon>
        <taxon>Pseudomonadota</taxon>
        <taxon>Alphaproteobacteria</taxon>
        <taxon>Hyphomicrobiales</taxon>
        <taxon>Rhizobiaceae</taxon>
        <taxon>Shinella</taxon>
    </lineage>
</organism>
<comment type="caution">
    <text evidence="10">The sequence shown here is derived from an EMBL/GenBank/DDBJ whole genome shotgun (WGS) entry which is preliminary data.</text>
</comment>
<dbReference type="GO" id="GO:0016020">
    <property type="term" value="C:membrane"/>
    <property type="evidence" value="ECO:0007669"/>
    <property type="project" value="UniProtKB-SubCell"/>
</dbReference>
<dbReference type="InterPro" id="IPR025993">
    <property type="entry name" value="Ceramide_glucosylTrfase"/>
</dbReference>
<comment type="subcellular location">
    <subcellularLocation>
        <location evidence="1">Membrane</location>
        <topology evidence="1">Multi-pass membrane protein</topology>
    </subcellularLocation>
</comment>
<dbReference type="OrthoDB" id="9814255at2"/>
<evidence type="ECO:0000313" key="10">
    <source>
        <dbReference type="EMBL" id="MXN98671.1"/>
    </source>
</evidence>
<accession>A0A6N8T5U9</accession>
<keyword evidence="4" id="KW-0328">Glycosyltransferase</keyword>
<evidence type="ECO:0000256" key="3">
    <source>
        <dbReference type="ARBA" id="ARBA00004991"/>
    </source>
</evidence>
<gene>
    <name evidence="10" type="ORF">GR156_00015</name>
</gene>
<dbReference type="AlphaFoldDB" id="A0A6N8T5U9"/>
<dbReference type="SUPFAM" id="SSF53448">
    <property type="entry name" value="Nucleotide-diphospho-sugar transferases"/>
    <property type="match status" value="1"/>
</dbReference>
<evidence type="ECO:0000256" key="4">
    <source>
        <dbReference type="ARBA" id="ARBA00022676"/>
    </source>
</evidence>
<evidence type="ECO:0000256" key="1">
    <source>
        <dbReference type="ARBA" id="ARBA00004141"/>
    </source>
</evidence>
<feature type="transmembrane region" description="Helical" evidence="9">
    <location>
        <begin position="332"/>
        <end position="352"/>
    </location>
</feature>
<evidence type="ECO:0000256" key="9">
    <source>
        <dbReference type="SAM" id="Phobius"/>
    </source>
</evidence>
<comment type="pathway">
    <text evidence="2">Lipid metabolism; sphingolipid metabolism.</text>
</comment>